<dbReference type="KEGG" id="tbv:H9L17_05135"/>
<evidence type="ECO:0000259" key="8">
    <source>
        <dbReference type="Pfam" id="PF03807"/>
    </source>
</evidence>
<evidence type="ECO:0000256" key="2">
    <source>
        <dbReference type="ARBA" id="ARBA00022857"/>
    </source>
</evidence>
<keyword evidence="3 4" id="KW-0560">Oxidoreductase</keyword>
<dbReference type="Gene3D" id="1.10.3730.10">
    <property type="entry name" value="ProC C-terminal domain-like"/>
    <property type="match status" value="1"/>
</dbReference>
<dbReference type="InterPro" id="IPR029036">
    <property type="entry name" value="P5CR_dimer"/>
</dbReference>
<dbReference type="PIRSF" id="PIRSF000193">
    <property type="entry name" value="Pyrrol-5-carb_rd"/>
    <property type="match status" value="1"/>
</dbReference>
<feature type="binding site" evidence="6">
    <location>
        <begin position="72"/>
        <end position="75"/>
    </location>
    <ligand>
        <name>NADP(+)</name>
        <dbReference type="ChEBI" id="CHEBI:58349"/>
    </ligand>
</feature>
<dbReference type="EMBL" id="CP060711">
    <property type="protein sequence ID" value="QNN47525.1"/>
    <property type="molecule type" value="Genomic_DNA"/>
</dbReference>
<evidence type="ECO:0000256" key="5">
    <source>
        <dbReference type="NCBIfam" id="TIGR00112"/>
    </source>
</evidence>
<dbReference type="FunFam" id="1.10.3730.10:FF:000001">
    <property type="entry name" value="Pyrroline-5-carboxylate reductase"/>
    <property type="match status" value="1"/>
</dbReference>
<keyword evidence="4 7" id="KW-0641">Proline biosynthesis</keyword>
<dbReference type="PANTHER" id="PTHR11645:SF0">
    <property type="entry name" value="PYRROLINE-5-CARBOXYLATE REDUCTASE 3"/>
    <property type="match status" value="1"/>
</dbReference>
<dbReference type="SUPFAM" id="SSF48179">
    <property type="entry name" value="6-phosphogluconate dehydrogenase C-terminal domain-like"/>
    <property type="match status" value="1"/>
</dbReference>
<sequence>MTTSTSNIAFIGGGNMARSLIGGLMAQGRDPASIRVAEPFAATRDALRDDFGVAVFEVGAQAVDGAATWVLATKPQVLRAVCEGLAAQAQAAKPLVVSIAAGITAAQIERWLGGGIAVVRTMPNTPALLGAGVTGLYASGCVDAAGRGFAESLLSAAGKTVWIDDEAQMDAVTAVSGSGPAYVFLLAEAMTDAGIREGLPADAARALALQTVLGAARMLTESDVDAAELRRRVTSPNGTTQAAIETFEAGGLRGLVEAAIHAARVRGAELSAAND</sequence>
<dbReference type="InterPro" id="IPR053790">
    <property type="entry name" value="P5CR-like_CS"/>
</dbReference>
<proteinExistence type="inferred from homology"/>
<dbReference type="Pfam" id="PF03807">
    <property type="entry name" value="F420_oxidored"/>
    <property type="match status" value="1"/>
</dbReference>
<comment type="catalytic activity">
    <reaction evidence="4 7">
        <text>L-proline + NADP(+) = (S)-1-pyrroline-5-carboxylate + NADPH + 2 H(+)</text>
        <dbReference type="Rhea" id="RHEA:14109"/>
        <dbReference type="ChEBI" id="CHEBI:15378"/>
        <dbReference type="ChEBI" id="CHEBI:17388"/>
        <dbReference type="ChEBI" id="CHEBI:57783"/>
        <dbReference type="ChEBI" id="CHEBI:58349"/>
        <dbReference type="ChEBI" id="CHEBI:60039"/>
        <dbReference type="EC" id="1.5.1.2"/>
    </reaction>
</comment>
<dbReference type="InterPro" id="IPR028939">
    <property type="entry name" value="P5C_Rdtase_cat_N"/>
</dbReference>
<evidence type="ECO:0000256" key="6">
    <source>
        <dbReference type="PIRSR" id="PIRSR000193-1"/>
    </source>
</evidence>
<feature type="binding site" evidence="6">
    <location>
        <begin position="11"/>
        <end position="16"/>
    </location>
    <ligand>
        <name>NADP(+)</name>
        <dbReference type="ChEBI" id="CHEBI:58349"/>
    </ligand>
</feature>
<name>A0A7G9QW00_9GAMM</name>
<dbReference type="EC" id="1.5.1.2" evidence="4 5"/>
<dbReference type="SUPFAM" id="SSF51735">
    <property type="entry name" value="NAD(P)-binding Rossmann-fold domains"/>
    <property type="match status" value="1"/>
</dbReference>
<comment type="similarity">
    <text evidence="1 4 7">Belongs to the pyrroline-5-carboxylate reductase family.</text>
</comment>
<dbReference type="Gene3D" id="3.40.50.720">
    <property type="entry name" value="NAD(P)-binding Rossmann-like Domain"/>
    <property type="match status" value="1"/>
</dbReference>
<evidence type="ECO:0000259" key="9">
    <source>
        <dbReference type="Pfam" id="PF14748"/>
    </source>
</evidence>
<gene>
    <name evidence="4" type="primary">proC</name>
    <name evidence="10" type="ORF">H9L17_05135</name>
</gene>
<evidence type="ECO:0000256" key="1">
    <source>
        <dbReference type="ARBA" id="ARBA00005525"/>
    </source>
</evidence>
<dbReference type="GO" id="GO:0005737">
    <property type="term" value="C:cytoplasm"/>
    <property type="evidence" value="ECO:0007669"/>
    <property type="project" value="UniProtKB-SubCell"/>
</dbReference>
<keyword evidence="4" id="KW-0963">Cytoplasm</keyword>
<dbReference type="Proteomes" id="UP000515977">
    <property type="component" value="Chromosome"/>
</dbReference>
<dbReference type="RefSeq" id="WP_187571270.1">
    <property type="nucleotide sequence ID" value="NZ_CP060711.1"/>
</dbReference>
<accession>A0A7G9QW00</accession>
<protein>
    <recommendedName>
        <fullName evidence="4 5">Pyrroline-5-carboxylate reductase</fullName>
        <shortName evidence="4">P5C reductase</shortName>
        <shortName evidence="4">P5CR</shortName>
        <ecNumber evidence="4 5">1.5.1.2</ecNumber>
    </recommendedName>
    <alternativeName>
        <fullName evidence="4">PCA reductase</fullName>
    </alternativeName>
</protein>
<comment type="catalytic activity">
    <reaction evidence="4">
        <text>L-proline + NAD(+) = (S)-1-pyrroline-5-carboxylate + NADH + 2 H(+)</text>
        <dbReference type="Rhea" id="RHEA:14105"/>
        <dbReference type="ChEBI" id="CHEBI:15378"/>
        <dbReference type="ChEBI" id="CHEBI:17388"/>
        <dbReference type="ChEBI" id="CHEBI:57540"/>
        <dbReference type="ChEBI" id="CHEBI:57945"/>
        <dbReference type="ChEBI" id="CHEBI:60039"/>
        <dbReference type="EC" id="1.5.1.2"/>
    </reaction>
</comment>
<keyword evidence="4 7" id="KW-0028">Amino-acid biosynthesis</keyword>
<feature type="domain" description="Pyrroline-5-carboxylate reductase catalytic N-terminal" evidence="8">
    <location>
        <begin position="8"/>
        <end position="102"/>
    </location>
</feature>
<dbReference type="NCBIfam" id="TIGR00112">
    <property type="entry name" value="proC"/>
    <property type="match status" value="1"/>
</dbReference>
<dbReference type="InterPro" id="IPR000304">
    <property type="entry name" value="Pyrroline-COOH_reductase"/>
</dbReference>
<dbReference type="UniPathway" id="UPA00098">
    <property type="reaction ID" value="UER00361"/>
</dbReference>
<comment type="pathway">
    <text evidence="4 7">Amino-acid biosynthesis; L-proline biosynthesis; L-proline from L-glutamate 5-semialdehyde: step 1/1.</text>
</comment>
<dbReference type="AlphaFoldDB" id="A0A7G9QW00"/>
<dbReference type="HAMAP" id="MF_01925">
    <property type="entry name" value="P5C_reductase"/>
    <property type="match status" value="1"/>
</dbReference>
<feature type="domain" description="Pyrroline-5-carboxylate reductase dimerisation" evidence="9">
    <location>
        <begin position="166"/>
        <end position="270"/>
    </location>
</feature>
<comment type="function">
    <text evidence="4">Catalyzes the reduction of 1-pyrroline-5-carboxylate (PCA) to L-proline.</text>
</comment>
<dbReference type="InterPro" id="IPR008927">
    <property type="entry name" value="6-PGluconate_DH-like_C_sf"/>
</dbReference>
<comment type="subcellular location">
    <subcellularLocation>
        <location evidence="4">Cytoplasm</location>
    </subcellularLocation>
</comment>
<dbReference type="Pfam" id="PF14748">
    <property type="entry name" value="P5CR_dimer"/>
    <property type="match status" value="1"/>
</dbReference>
<keyword evidence="2 4" id="KW-0521">NADP</keyword>
<dbReference type="PROSITE" id="PS00521">
    <property type="entry name" value="P5CR"/>
    <property type="match status" value="1"/>
</dbReference>
<dbReference type="GO" id="GO:0004735">
    <property type="term" value="F:pyrroline-5-carboxylate reductase activity"/>
    <property type="evidence" value="ECO:0007669"/>
    <property type="project" value="UniProtKB-UniRule"/>
</dbReference>
<reference evidence="10 11" key="1">
    <citation type="submission" date="2020-08" db="EMBL/GenBank/DDBJ databases">
        <title>Genome sequence of Thermomonas brevis KACC 16975T.</title>
        <authorList>
            <person name="Hyun D.-W."/>
            <person name="Bae J.-W."/>
        </authorList>
    </citation>
    <scope>NUCLEOTIDE SEQUENCE [LARGE SCALE GENOMIC DNA]</scope>
    <source>
        <strain evidence="10 11">KACC 16975</strain>
    </source>
</reference>
<evidence type="ECO:0000256" key="3">
    <source>
        <dbReference type="ARBA" id="ARBA00023002"/>
    </source>
</evidence>
<keyword evidence="11" id="KW-1185">Reference proteome</keyword>
<organism evidence="10 11">
    <name type="scientific">Thermomonas brevis</name>
    <dbReference type="NCBI Taxonomy" id="215691"/>
    <lineage>
        <taxon>Bacteria</taxon>
        <taxon>Pseudomonadati</taxon>
        <taxon>Pseudomonadota</taxon>
        <taxon>Gammaproteobacteria</taxon>
        <taxon>Lysobacterales</taxon>
        <taxon>Lysobacteraceae</taxon>
        <taxon>Thermomonas</taxon>
    </lineage>
</organism>
<dbReference type="InterPro" id="IPR036291">
    <property type="entry name" value="NAD(P)-bd_dom_sf"/>
</dbReference>
<evidence type="ECO:0000256" key="7">
    <source>
        <dbReference type="RuleBase" id="RU003903"/>
    </source>
</evidence>
<evidence type="ECO:0000256" key="4">
    <source>
        <dbReference type="HAMAP-Rule" id="MF_01925"/>
    </source>
</evidence>
<dbReference type="GO" id="GO:0055129">
    <property type="term" value="P:L-proline biosynthetic process"/>
    <property type="evidence" value="ECO:0007669"/>
    <property type="project" value="UniProtKB-UniRule"/>
</dbReference>
<evidence type="ECO:0000313" key="11">
    <source>
        <dbReference type="Proteomes" id="UP000515977"/>
    </source>
</evidence>
<dbReference type="PANTHER" id="PTHR11645">
    <property type="entry name" value="PYRROLINE-5-CARBOXYLATE REDUCTASE"/>
    <property type="match status" value="1"/>
</dbReference>
<evidence type="ECO:0000313" key="10">
    <source>
        <dbReference type="EMBL" id="QNN47525.1"/>
    </source>
</evidence>